<name>A0A1M5KFE3_9BACT</name>
<dbReference type="OrthoDB" id="9785372at2"/>
<dbReference type="InterPro" id="IPR016040">
    <property type="entry name" value="NAD(P)-bd_dom"/>
</dbReference>
<dbReference type="PANTHER" id="PTHR43355">
    <property type="entry name" value="FLAVIN REDUCTASE (NADPH)"/>
    <property type="match status" value="1"/>
</dbReference>
<dbReference type="STRING" id="947013.SAMN04488109_0611"/>
<dbReference type="InterPro" id="IPR051606">
    <property type="entry name" value="Polyketide_Oxido-like"/>
</dbReference>
<dbReference type="InterPro" id="IPR036291">
    <property type="entry name" value="NAD(P)-bd_dom_sf"/>
</dbReference>
<sequence length="217" mass="23667">MKIALIGASGFVGSHVLTEALQRGHTVTAIVRHPEKITTVHPHLTLKKGDILRDEEVAALVKGHDAVVGAYNPGWGNPNIYNEFLEGSQAIQRGVKKSGVKRLLTVGGAGSLEVAPGVQLVDTPEFPAEYKAGAQAARDYLNILKKEDQLDWTFLSPAILMHPGIKDGRTGKYRTNTNQPVFDAKGESRLSVEDLSVAIVDELENNRFVRQRFTAAY</sequence>
<feature type="domain" description="NAD(P)-binding" evidence="1">
    <location>
        <begin position="7"/>
        <end position="202"/>
    </location>
</feature>
<proteinExistence type="predicted"/>
<dbReference type="GO" id="GO:0016646">
    <property type="term" value="F:oxidoreductase activity, acting on the CH-NH group of donors, NAD or NADP as acceptor"/>
    <property type="evidence" value="ECO:0007669"/>
    <property type="project" value="TreeGrafter"/>
</dbReference>
<organism evidence="2 3">
    <name type="scientific">Chryseolinea serpens</name>
    <dbReference type="NCBI Taxonomy" id="947013"/>
    <lineage>
        <taxon>Bacteria</taxon>
        <taxon>Pseudomonadati</taxon>
        <taxon>Bacteroidota</taxon>
        <taxon>Cytophagia</taxon>
        <taxon>Cytophagales</taxon>
        <taxon>Fulvivirgaceae</taxon>
        <taxon>Chryseolinea</taxon>
    </lineage>
</organism>
<dbReference type="PANTHER" id="PTHR43355:SF2">
    <property type="entry name" value="FLAVIN REDUCTASE (NADPH)"/>
    <property type="match status" value="1"/>
</dbReference>
<dbReference type="SUPFAM" id="SSF51735">
    <property type="entry name" value="NAD(P)-binding Rossmann-fold domains"/>
    <property type="match status" value="1"/>
</dbReference>
<reference evidence="2 3" key="1">
    <citation type="submission" date="2016-11" db="EMBL/GenBank/DDBJ databases">
        <authorList>
            <person name="Jaros S."/>
            <person name="Januszkiewicz K."/>
            <person name="Wedrychowicz H."/>
        </authorList>
    </citation>
    <scope>NUCLEOTIDE SEQUENCE [LARGE SCALE GENOMIC DNA]</scope>
    <source>
        <strain evidence="2 3">DSM 24574</strain>
    </source>
</reference>
<evidence type="ECO:0000313" key="3">
    <source>
        <dbReference type="Proteomes" id="UP000184212"/>
    </source>
</evidence>
<gene>
    <name evidence="2" type="ORF">SAMN04488109_0611</name>
</gene>
<dbReference type="RefSeq" id="WP_073130956.1">
    <property type="nucleotide sequence ID" value="NZ_FQWQ01000001.1"/>
</dbReference>
<dbReference type="EMBL" id="FQWQ01000001">
    <property type="protein sequence ID" value="SHG51451.1"/>
    <property type="molecule type" value="Genomic_DNA"/>
</dbReference>
<dbReference type="Gene3D" id="3.40.50.720">
    <property type="entry name" value="NAD(P)-binding Rossmann-like Domain"/>
    <property type="match status" value="1"/>
</dbReference>
<protein>
    <recommendedName>
        <fullName evidence="1">NAD(P)-binding domain-containing protein</fullName>
    </recommendedName>
</protein>
<dbReference type="Proteomes" id="UP000184212">
    <property type="component" value="Unassembled WGS sequence"/>
</dbReference>
<dbReference type="AlphaFoldDB" id="A0A1M5KFE3"/>
<dbReference type="CDD" id="cd05244">
    <property type="entry name" value="BVR-B_like_SDR_a"/>
    <property type="match status" value="1"/>
</dbReference>
<accession>A0A1M5KFE3</accession>
<dbReference type="Pfam" id="PF13460">
    <property type="entry name" value="NAD_binding_10"/>
    <property type="match status" value="1"/>
</dbReference>
<evidence type="ECO:0000313" key="2">
    <source>
        <dbReference type="EMBL" id="SHG51451.1"/>
    </source>
</evidence>
<evidence type="ECO:0000259" key="1">
    <source>
        <dbReference type="Pfam" id="PF13460"/>
    </source>
</evidence>
<keyword evidence="3" id="KW-1185">Reference proteome</keyword>